<evidence type="ECO:0000256" key="2">
    <source>
        <dbReference type="ARBA" id="ARBA00004760"/>
    </source>
</evidence>
<keyword evidence="11 15" id="KW-1133">Transmembrane helix</keyword>
<evidence type="ECO:0000256" key="5">
    <source>
        <dbReference type="ARBA" id="ARBA00022516"/>
    </source>
</evidence>
<dbReference type="Proteomes" id="UP001140011">
    <property type="component" value="Unassembled WGS sequence"/>
</dbReference>
<dbReference type="PANTHER" id="PTHR45197:SF1">
    <property type="entry name" value="SPHINGOLIPID C9-METHYLTRANSFERASE A-RELATED"/>
    <property type="match status" value="1"/>
</dbReference>
<evidence type="ECO:0000256" key="3">
    <source>
        <dbReference type="ARBA" id="ARBA00004991"/>
    </source>
</evidence>
<dbReference type="Pfam" id="PF02353">
    <property type="entry name" value="CMAS"/>
    <property type="match status" value="1"/>
</dbReference>
<evidence type="ECO:0000256" key="10">
    <source>
        <dbReference type="ARBA" id="ARBA00022919"/>
    </source>
</evidence>
<keyword evidence="9 15" id="KW-0812">Transmembrane</keyword>
<evidence type="ECO:0000256" key="7">
    <source>
        <dbReference type="ARBA" id="ARBA00022679"/>
    </source>
</evidence>
<dbReference type="OrthoDB" id="412182at2759"/>
<evidence type="ECO:0000256" key="4">
    <source>
        <dbReference type="ARBA" id="ARBA00010815"/>
    </source>
</evidence>
<organism evidence="16 17">
    <name type="scientific">Coemansia pectinata</name>
    <dbReference type="NCBI Taxonomy" id="1052879"/>
    <lineage>
        <taxon>Eukaryota</taxon>
        <taxon>Fungi</taxon>
        <taxon>Fungi incertae sedis</taxon>
        <taxon>Zoopagomycota</taxon>
        <taxon>Kickxellomycotina</taxon>
        <taxon>Kickxellomycetes</taxon>
        <taxon>Kickxellales</taxon>
        <taxon>Kickxellaceae</taxon>
        <taxon>Coemansia</taxon>
    </lineage>
</organism>
<evidence type="ECO:0000256" key="6">
    <source>
        <dbReference type="ARBA" id="ARBA00022603"/>
    </source>
</evidence>
<evidence type="ECO:0000256" key="12">
    <source>
        <dbReference type="ARBA" id="ARBA00023098"/>
    </source>
</evidence>
<dbReference type="AlphaFoldDB" id="A0A9W8H0B4"/>
<keyword evidence="12" id="KW-0443">Lipid metabolism</keyword>
<evidence type="ECO:0000256" key="14">
    <source>
        <dbReference type="ARBA" id="ARBA00039020"/>
    </source>
</evidence>
<evidence type="ECO:0000256" key="1">
    <source>
        <dbReference type="ARBA" id="ARBA00004141"/>
    </source>
</evidence>
<keyword evidence="5" id="KW-0444">Lipid biosynthesis</keyword>
<dbReference type="EMBL" id="JANBUH010000229">
    <property type="protein sequence ID" value="KAJ2752990.1"/>
    <property type="molecule type" value="Genomic_DNA"/>
</dbReference>
<dbReference type="GO" id="GO:0008168">
    <property type="term" value="F:methyltransferase activity"/>
    <property type="evidence" value="ECO:0007669"/>
    <property type="project" value="UniProtKB-KW"/>
</dbReference>
<gene>
    <name evidence="16" type="ORF">GGI19_003444</name>
</gene>
<comment type="caution">
    <text evidence="16">The sequence shown here is derived from an EMBL/GenBank/DDBJ whole genome shotgun (WGS) entry which is preliminary data.</text>
</comment>
<dbReference type="SUPFAM" id="SSF53335">
    <property type="entry name" value="S-adenosyl-L-methionine-dependent methyltransferases"/>
    <property type="match status" value="1"/>
</dbReference>
<comment type="pathway">
    <text evidence="2">Lipid metabolism; sphingolipid metabolism.</text>
</comment>
<dbReference type="GO" id="GO:0016020">
    <property type="term" value="C:membrane"/>
    <property type="evidence" value="ECO:0007669"/>
    <property type="project" value="UniProtKB-SubCell"/>
</dbReference>
<keyword evidence="7" id="KW-0808">Transferase</keyword>
<comment type="similarity">
    <text evidence="4">Belongs to the CFA/CMAS family.</text>
</comment>
<comment type="pathway">
    <text evidence="3">Sphingolipid metabolism.</text>
</comment>
<evidence type="ECO:0000313" key="17">
    <source>
        <dbReference type="Proteomes" id="UP001140011"/>
    </source>
</evidence>
<name>A0A9W8H0B4_9FUNG</name>
<keyword evidence="8" id="KW-0949">S-adenosyl-L-methionine</keyword>
<sequence length="440" mass="49887">MASVQITDVVVQFVACHWVHVLGCVVLFLGTYRWVKREIRAPYPPSALLVPSTSTYPSMVYTTRHKILAQQFVDDLLQGRIELRDAQSGQGMARIADVVSFRLDLVLAWRVLRTFMLTAHSEHSDRRSIEQYVLASDSLLEEILGPDRLPLVGYIREGVPDQLESSLRIQMQRVASEYLDLNADDRLLDINAQWGDLAVYLAHDFQVPTCAIVATSSQLAHATNLTGESQVQRFLRFIMGDYRAIEECLPPGVPLFTKVIALDALDMVGSRNIPVLLRLLYAAMEVDGRLLLQVTSTPSSLGSRPTAAFSQKPLECDGPEDDGIIHVRGEGEWAEHWWYHWFRQHYIQPGADTSMLISVEQVMAELQKAGFEVLQVESLTADAALTTAIWCNRLCASKRQIEVELGEDVYRTWELYLNWTQSMYARARLHKHFILAVKRF</sequence>
<dbReference type="Gene3D" id="3.40.50.150">
    <property type="entry name" value="Vaccinia Virus protein VP39"/>
    <property type="match status" value="1"/>
</dbReference>
<keyword evidence="6" id="KW-0489">Methyltransferase</keyword>
<dbReference type="PANTHER" id="PTHR45197">
    <property type="entry name" value="SYNTHASE, PUTATIVE (AFU_ORTHOLOGUE AFUA_7G04190)-RELATED"/>
    <property type="match status" value="1"/>
</dbReference>
<evidence type="ECO:0000256" key="9">
    <source>
        <dbReference type="ARBA" id="ARBA00022692"/>
    </source>
</evidence>
<feature type="transmembrane region" description="Helical" evidence="15">
    <location>
        <begin position="12"/>
        <end position="32"/>
    </location>
</feature>
<evidence type="ECO:0000256" key="11">
    <source>
        <dbReference type="ARBA" id="ARBA00022989"/>
    </source>
</evidence>
<evidence type="ECO:0000256" key="13">
    <source>
        <dbReference type="ARBA" id="ARBA00023136"/>
    </source>
</evidence>
<evidence type="ECO:0000256" key="8">
    <source>
        <dbReference type="ARBA" id="ARBA00022691"/>
    </source>
</evidence>
<proteinExistence type="inferred from homology"/>
<evidence type="ECO:0000256" key="15">
    <source>
        <dbReference type="SAM" id="Phobius"/>
    </source>
</evidence>
<dbReference type="GO" id="GO:0006665">
    <property type="term" value="P:sphingolipid metabolic process"/>
    <property type="evidence" value="ECO:0007669"/>
    <property type="project" value="UniProtKB-KW"/>
</dbReference>
<dbReference type="InterPro" id="IPR052290">
    <property type="entry name" value="Sphingo_C9-MT"/>
</dbReference>
<protein>
    <recommendedName>
        <fullName evidence="14">sphingolipid C(9)-methyltransferase</fullName>
        <ecNumber evidence="14">2.1.1.317</ecNumber>
    </recommendedName>
</protein>
<dbReference type="InterPro" id="IPR029063">
    <property type="entry name" value="SAM-dependent_MTases_sf"/>
</dbReference>
<keyword evidence="17" id="KW-1185">Reference proteome</keyword>
<comment type="subcellular location">
    <subcellularLocation>
        <location evidence="1">Membrane</location>
        <topology evidence="1">Multi-pass membrane protein</topology>
    </subcellularLocation>
</comment>
<keyword evidence="13 15" id="KW-0472">Membrane</keyword>
<reference evidence="16" key="1">
    <citation type="submission" date="2022-07" db="EMBL/GenBank/DDBJ databases">
        <title>Phylogenomic reconstructions and comparative analyses of Kickxellomycotina fungi.</title>
        <authorList>
            <person name="Reynolds N.K."/>
            <person name="Stajich J.E."/>
            <person name="Barry K."/>
            <person name="Grigoriev I.V."/>
            <person name="Crous P."/>
            <person name="Smith M.E."/>
        </authorList>
    </citation>
    <scope>NUCLEOTIDE SEQUENCE</scope>
    <source>
        <strain evidence="16">BCRC 34297</strain>
    </source>
</reference>
<evidence type="ECO:0000313" key="16">
    <source>
        <dbReference type="EMBL" id="KAJ2752990.1"/>
    </source>
</evidence>
<accession>A0A9W8H0B4</accession>
<dbReference type="EC" id="2.1.1.317" evidence="14"/>
<dbReference type="GO" id="GO:0032259">
    <property type="term" value="P:methylation"/>
    <property type="evidence" value="ECO:0007669"/>
    <property type="project" value="UniProtKB-KW"/>
</dbReference>
<keyword evidence="10" id="KW-0746">Sphingolipid metabolism</keyword>